<keyword evidence="1" id="KW-0472">Membrane</keyword>
<keyword evidence="1" id="KW-1133">Transmembrane helix</keyword>
<protein>
    <submittedName>
        <fullName evidence="2">Uncharacterized protein</fullName>
    </submittedName>
</protein>
<evidence type="ECO:0000313" key="2">
    <source>
        <dbReference type="EMBL" id="PTI50384.1"/>
    </source>
</evidence>
<dbReference type="EMBL" id="PZEV01000030">
    <property type="protein sequence ID" value="PTI50384.1"/>
    <property type="molecule type" value="Genomic_DNA"/>
</dbReference>
<accession>A0A2T4PZ47</accession>
<gene>
    <name evidence="2" type="ORF">BU085_08895</name>
</gene>
<evidence type="ECO:0000256" key="1">
    <source>
        <dbReference type="SAM" id="Phobius"/>
    </source>
</evidence>
<dbReference type="RefSeq" id="WP_107533026.1">
    <property type="nucleotide sequence ID" value="NZ_PZEV01000030.1"/>
</dbReference>
<name>A0A2T4PZ47_STAWA</name>
<dbReference type="AlphaFoldDB" id="A0A2T4PZ47"/>
<keyword evidence="1" id="KW-0812">Transmembrane</keyword>
<sequence length="77" mass="8803">MNVLALGVIIILGMTLEFLINHKFTNARMERLAELSCIVLTLTILAVGYKYNEWLFSILTMFTLVVSRVRKINLGEE</sequence>
<organism evidence="2 3">
    <name type="scientific">Staphylococcus warneri</name>
    <dbReference type="NCBI Taxonomy" id="1292"/>
    <lineage>
        <taxon>Bacteria</taxon>
        <taxon>Bacillati</taxon>
        <taxon>Bacillota</taxon>
        <taxon>Bacilli</taxon>
        <taxon>Bacillales</taxon>
        <taxon>Staphylococcaceae</taxon>
        <taxon>Staphylococcus</taxon>
    </lineage>
</organism>
<feature type="transmembrane region" description="Helical" evidence="1">
    <location>
        <begin position="6"/>
        <end position="24"/>
    </location>
</feature>
<comment type="caution">
    <text evidence="2">The sequence shown here is derived from an EMBL/GenBank/DDBJ whole genome shotgun (WGS) entry which is preliminary data.</text>
</comment>
<proteinExistence type="predicted"/>
<evidence type="ECO:0000313" key="3">
    <source>
        <dbReference type="Proteomes" id="UP000240717"/>
    </source>
</evidence>
<reference evidence="2 3" key="1">
    <citation type="journal article" date="2016" name="Front. Microbiol.">
        <title>Comprehensive Phylogenetic Analysis of Bovine Non-aureus Staphylococci Species Based on Whole-Genome Sequencing.</title>
        <authorList>
            <person name="Naushad S."/>
            <person name="Barkema H.W."/>
            <person name="Luby C."/>
            <person name="Condas L.A."/>
            <person name="Nobrega D.B."/>
            <person name="Carson D.A."/>
            <person name="De Buck J."/>
        </authorList>
    </citation>
    <scope>NUCLEOTIDE SEQUENCE [LARGE SCALE GENOMIC DNA]</scope>
    <source>
        <strain evidence="2 3">SNUC 2993</strain>
    </source>
</reference>
<dbReference type="Proteomes" id="UP000240717">
    <property type="component" value="Unassembled WGS sequence"/>
</dbReference>